<dbReference type="InterPro" id="IPR055355">
    <property type="entry name" value="ZP-C"/>
</dbReference>
<dbReference type="GO" id="GO:0031012">
    <property type="term" value="C:extracellular matrix"/>
    <property type="evidence" value="ECO:0007669"/>
    <property type="project" value="TreeGrafter"/>
</dbReference>
<name>A0AAJ7WJR8_PETMA</name>
<gene>
    <name evidence="4" type="primary">LOC116937184</name>
</gene>
<keyword evidence="3" id="KW-1185">Reference proteome</keyword>
<dbReference type="PANTHER" id="PTHR11576">
    <property type="entry name" value="ZONA PELLUCIDA SPERM-BINDING PROTEIN 3"/>
    <property type="match status" value="1"/>
</dbReference>
<keyword evidence="1" id="KW-1015">Disulfide bond</keyword>
<evidence type="ECO:0000313" key="3">
    <source>
        <dbReference type="Proteomes" id="UP001318040"/>
    </source>
</evidence>
<dbReference type="PANTHER" id="PTHR11576:SF14">
    <property type="entry name" value="ZP DOMAIN-CONTAINING PROTEIN"/>
    <property type="match status" value="1"/>
</dbReference>
<sequence>GGRPLDRFGQWSPVVLAWVRGADRYTHRSSPHRQLTNQSIVYSNPFYHVPVGGLEGDEAFNFSVECDYPRRGSVSFEKDLLPQQEDFSDLLEAVGSFNFSLTIMDEEWQQPRSSATFLLGGAVNLEARVQSVGGGHLPLRLFIDSCIATPGGGPQGGGQEGGQGGGGGDLEYALVEQHG</sequence>
<feature type="domain" description="ZP" evidence="2">
    <location>
        <begin position="1"/>
        <end position="179"/>
    </location>
</feature>
<proteinExistence type="predicted"/>
<dbReference type="InterPro" id="IPR001507">
    <property type="entry name" value="ZP_dom"/>
</dbReference>
<dbReference type="KEGG" id="pmrn:116937184"/>
<evidence type="ECO:0000313" key="4">
    <source>
        <dbReference type="RefSeq" id="XP_032800165.1"/>
    </source>
</evidence>
<dbReference type="InterPro" id="IPR042235">
    <property type="entry name" value="ZP-C_dom"/>
</dbReference>
<dbReference type="GO" id="GO:0007339">
    <property type="term" value="P:binding of sperm to zona pellucida"/>
    <property type="evidence" value="ECO:0007669"/>
    <property type="project" value="TreeGrafter"/>
</dbReference>
<evidence type="ECO:0000259" key="2">
    <source>
        <dbReference type="PROSITE" id="PS51034"/>
    </source>
</evidence>
<reference evidence="4" key="1">
    <citation type="submission" date="2025-08" db="UniProtKB">
        <authorList>
            <consortium name="RefSeq"/>
        </authorList>
    </citation>
    <scope>IDENTIFICATION</scope>
    <source>
        <tissue evidence="4">Sperm</tissue>
    </source>
</reference>
<dbReference type="Gene3D" id="2.60.40.4100">
    <property type="entry name" value="Zona pellucida, ZP-C domain"/>
    <property type="match status" value="1"/>
</dbReference>
<feature type="non-terminal residue" evidence="4">
    <location>
        <position position="179"/>
    </location>
</feature>
<dbReference type="Proteomes" id="UP001318040">
    <property type="component" value="Unplaced"/>
</dbReference>
<dbReference type="AlphaFoldDB" id="A0AAJ7WJR8"/>
<dbReference type="PROSITE" id="PS51034">
    <property type="entry name" value="ZP_2"/>
    <property type="match status" value="1"/>
</dbReference>
<dbReference type="GO" id="GO:0035803">
    <property type="term" value="P:egg coat formation"/>
    <property type="evidence" value="ECO:0007669"/>
    <property type="project" value="TreeGrafter"/>
</dbReference>
<organism evidence="3 4">
    <name type="scientific">Petromyzon marinus</name>
    <name type="common">Sea lamprey</name>
    <dbReference type="NCBI Taxonomy" id="7757"/>
    <lineage>
        <taxon>Eukaryota</taxon>
        <taxon>Metazoa</taxon>
        <taxon>Chordata</taxon>
        <taxon>Craniata</taxon>
        <taxon>Vertebrata</taxon>
        <taxon>Cyclostomata</taxon>
        <taxon>Hyperoartia</taxon>
        <taxon>Petromyzontiformes</taxon>
        <taxon>Petromyzontidae</taxon>
        <taxon>Petromyzon</taxon>
    </lineage>
</organism>
<dbReference type="GO" id="GO:0032190">
    <property type="term" value="F:acrosin binding"/>
    <property type="evidence" value="ECO:0007669"/>
    <property type="project" value="TreeGrafter"/>
</dbReference>
<dbReference type="GO" id="GO:2000344">
    <property type="term" value="P:positive regulation of acrosome reaction"/>
    <property type="evidence" value="ECO:0007669"/>
    <property type="project" value="TreeGrafter"/>
</dbReference>
<accession>A0AAJ7WJR8</accession>
<protein>
    <submittedName>
        <fullName evidence="4">Zona pellucida sperm-binding protein 3-like</fullName>
    </submittedName>
</protein>
<feature type="non-terminal residue" evidence="4">
    <location>
        <position position="1"/>
    </location>
</feature>
<dbReference type="Pfam" id="PF00100">
    <property type="entry name" value="Zona_pellucida"/>
    <property type="match status" value="1"/>
</dbReference>
<dbReference type="RefSeq" id="XP_032800165.1">
    <property type="nucleotide sequence ID" value="XM_032944274.1"/>
</dbReference>
<evidence type="ECO:0000256" key="1">
    <source>
        <dbReference type="ARBA" id="ARBA00023157"/>
    </source>
</evidence>